<gene>
    <name evidence="1" type="ORF">E5A74_11575</name>
</gene>
<dbReference type="AlphaFoldDB" id="A0A4S1WH87"/>
<organism evidence="1 2">
    <name type="scientific">Sphingomonas naasensis</name>
    <dbReference type="NCBI Taxonomy" id="1344951"/>
    <lineage>
        <taxon>Bacteria</taxon>
        <taxon>Pseudomonadati</taxon>
        <taxon>Pseudomonadota</taxon>
        <taxon>Alphaproteobacteria</taxon>
        <taxon>Sphingomonadales</taxon>
        <taxon>Sphingomonadaceae</taxon>
        <taxon>Sphingomonas</taxon>
    </lineage>
</organism>
<proteinExistence type="predicted"/>
<dbReference type="RefSeq" id="WP_135985013.1">
    <property type="nucleotide sequence ID" value="NZ_JAASQM010000004.1"/>
</dbReference>
<dbReference type="OrthoDB" id="7596169at2"/>
<sequence>MQRVEKLPPAFKRFRRAGGAFLFAAFDGAEESEAAALNAIGALLNGDLDVEKLRAIGHRKVTETEFLGAHCEAGSRTIVQRGSWETGDGRRLVDPPLKKLDGVRIRSGGYGMADPGEGGQFARAFAFPPYGLHARPGEIQSLFDEILDFLLPPGTESHILDWTSPRLGEVSPWFDAGMEWWGAFLFTIHQPPSGRLIAMAASTTD</sequence>
<accession>A0A4S1WH87</accession>
<protein>
    <submittedName>
        <fullName evidence="1">Uncharacterized protein</fullName>
    </submittedName>
</protein>
<keyword evidence="2" id="KW-1185">Reference proteome</keyword>
<dbReference type="EMBL" id="SRXU01000004">
    <property type="protein sequence ID" value="TGX42471.1"/>
    <property type="molecule type" value="Genomic_DNA"/>
</dbReference>
<evidence type="ECO:0000313" key="2">
    <source>
        <dbReference type="Proteomes" id="UP000309848"/>
    </source>
</evidence>
<name>A0A4S1WH87_9SPHN</name>
<evidence type="ECO:0000313" key="1">
    <source>
        <dbReference type="EMBL" id="TGX42471.1"/>
    </source>
</evidence>
<dbReference type="Proteomes" id="UP000309848">
    <property type="component" value="Unassembled WGS sequence"/>
</dbReference>
<reference evidence="1 2" key="1">
    <citation type="submission" date="2019-04" db="EMBL/GenBank/DDBJ databases">
        <title>Sphingomonas psychrotolerans sp. nov., isolated from soil in the Tianshan Mountains, Xinjiang, China.</title>
        <authorList>
            <person name="Luo Y."/>
            <person name="Sheng H."/>
        </authorList>
    </citation>
    <scope>NUCLEOTIDE SEQUENCE [LARGE SCALE GENOMIC DNA]</scope>
    <source>
        <strain evidence="1 2">KIS18-15</strain>
    </source>
</reference>
<comment type="caution">
    <text evidence="1">The sequence shown here is derived from an EMBL/GenBank/DDBJ whole genome shotgun (WGS) entry which is preliminary data.</text>
</comment>